<evidence type="ECO:0000313" key="3">
    <source>
        <dbReference type="EMBL" id="KAF2168103.1"/>
    </source>
</evidence>
<name>A0A6A6CN85_ZASCE</name>
<feature type="domain" description="Secreted protein CSS2 C-terminal" evidence="2">
    <location>
        <begin position="53"/>
        <end position="182"/>
    </location>
</feature>
<dbReference type="InterPro" id="IPR046624">
    <property type="entry name" value="CSS2_C"/>
</dbReference>
<accession>A0A6A6CN85</accession>
<dbReference type="RefSeq" id="XP_033668992.1">
    <property type="nucleotide sequence ID" value="XM_033812365.1"/>
</dbReference>
<sequence>MQLSLLAFAATSFALPSSSSTNSRLTETNSPDRWAHYDLTRPFNSTALNETGPLEKRRQIGVCEAIVTASSCVVLINTAGNGWLVDFVNNVGNLMYDRAHSDFACNVETGAYRELQFKFQAYGGDCSTTAQRDTIKGGIENHLKTVDGGKICATECLKLDHGGSCAGYLLVGPVKSFDSTKYCGPDLDFSGCSSGGQAAFG</sequence>
<dbReference type="AlphaFoldDB" id="A0A6A6CN85"/>
<feature type="chain" id="PRO_5025469208" description="Secreted protein CSS2 C-terminal domain-containing protein" evidence="1">
    <location>
        <begin position="21"/>
        <end position="201"/>
    </location>
</feature>
<reference evidence="3" key="1">
    <citation type="journal article" date="2020" name="Stud. Mycol.">
        <title>101 Dothideomycetes genomes: a test case for predicting lifestyles and emergence of pathogens.</title>
        <authorList>
            <person name="Haridas S."/>
            <person name="Albert R."/>
            <person name="Binder M."/>
            <person name="Bloem J."/>
            <person name="Labutti K."/>
            <person name="Salamov A."/>
            <person name="Andreopoulos B."/>
            <person name="Baker S."/>
            <person name="Barry K."/>
            <person name="Bills G."/>
            <person name="Bluhm B."/>
            <person name="Cannon C."/>
            <person name="Castanera R."/>
            <person name="Culley D."/>
            <person name="Daum C."/>
            <person name="Ezra D."/>
            <person name="Gonzalez J."/>
            <person name="Henrissat B."/>
            <person name="Kuo A."/>
            <person name="Liang C."/>
            <person name="Lipzen A."/>
            <person name="Lutzoni F."/>
            <person name="Magnuson J."/>
            <person name="Mondo S."/>
            <person name="Nolan M."/>
            <person name="Ohm R."/>
            <person name="Pangilinan J."/>
            <person name="Park H.-J."/>
            <person name="Ramirez L."/>
            <person name="Alfaro M."/>
            <person name="Sun H."/>
            <person name="Tritt A."/>
            <person name="Yoshinaga Y."/>
            <person name="Zwiers L.-H."/>
            <person name="Turgeon B."/>
            <person name="Goodwin S."/>
            <person name="Spatafora J."/>
            <person name="Crous P."/>
            <person name="Grigoriev I."/>
        </authorList>
    </citation>
    <scope>NUCLEOTIDE SEQUENCE</scope>
    <source>
        <strain evidence="3">ATCC 36951</strain>
    </source>
</reference>
<dbReference type="OrthoDB" id="5059029at2759"/>
<dbReference type="Proteomes" id="UP000799537">
    <property type="component" value="Unassembled WGS sequence"/>
</dbReference>
<dbReference type="Pfam" id="PF20521">
    <property type="entry name" value="DUF6736"/>
    <property type="match status" value="1"/>
</dbReference>
<proteinExistence type="predicted"/>
<dbReference type="GeneID" id="54565637"/>
<evidence type="ECO:0000259" key="2">
    <source>
        <dbReference type="Pfam" id="PF20521"/>
    </source>
</evidence>
<protein>
    <recommendedName>
        <fullName evidence="2">Secreted protein CSS2 C-terminal domain-containing protein</fullName>
    </recommendedName>
</protein>
<dbReference type="EMBL" id="ML993591">
    <property type="protein sequence ID" value="KAF2168103.1"/>
    <property type="molecule type" value="Genomic_DNA"/>
</dbReference>
<evidence type="ECO:0000313" key="4">
    <source>
        <dbReference type="Proteomes" id="UP000799537"/>
    </source>
</evidence>
<keyword evidence="1" id="KW-0732">Signal</keyword>
<organism evidence="3 4">
    <name type="scientific">Zasmidium cellare ATCC 36951</name>
    <dbReference type="NCBI Taxonomy" id="1080233"/>
    <lineage>
        <taxon>Eukaryota</taxon>
        <taxon>Fungi</taxon>
        <taxon>Dikarya</taxon>
        <taxon>Ascomycota</taxon>
        <taxon>Pezizomycotina</taxon>
        <taxon>Dothideomycetes</taxon>
        <taxon>Dothideomycetidae</taxon>
        <taxon>Mycosphaerellales</taxon>
        <taxon>Mycosphaerellaceae</taxon>
        <taxon>Zasmidium</taxon>
    </lineage>
</organism>
<feature type="signal peptide" evidence="1">
    <location>
        <begin position="1"/>
        <end position="20"/>
    </location>
</feature>
<gene>
    <name evidence="3" type="ORF">M409DRAFT_53420</name>
</gene>
<keyword evidence="4" id="KW-1185">Reference proteome</keyword>
<evidence type="ECO:0000256" key="1">
    <source>
        <dbReference type="SAM" id="SignalP"/>
    </source>
</evidence>